<gene>
    <name evidence="1" type="ORF">UFOPK1961_00321</name>
</gene>
<evidence type="ECO:0000313" key="1">
    <source>
        <dbReference type="EMBL" id="CAB4624166.1"/>
    </source>
</evidence>
<dbReference type="InterPro" id="IPR007139">
    <property type="entry name" value="DUF349"/>
</dbReference>
<sequence>MAQSETTFGRVDADGTVWVKDGDWRSVGQVVDVSADEALAFYVTRFTELASQVTLLEQRSKGGASARDLLAAIQKLVVALTDAHAVGDLNALRLRVGVVAESIAGLKDKQDAENKEASAQSLERRTAIVERVEAIAAQINGSIHWRNAQKEIGELFDSWKEEQKLPHRVPKKAADELWNRFKTARQTFDRAQRAFFQTKQSADKQAKSIKTELCEKAEALAPKGADGIGQYRSLLEEWKKAPRAARTLDNQLWDRFKAAGDALYSAGSAEWTANTEAKEALLTQFQHLLTEKDADTAKRGFRELRAKWDVLGNVAKADERRINDGIRAIERHVRALETDHLERTNPAKVALREGFAAQVEASIAQLEAQAAGLSDSDAMARIQSEIASKKEWLAAIG</sequence>
<proteinExistence type="predicted"/>
<protein>
    <submittedName>
        <fullName evidence="1">Unannotated protein</fullName>
    </submittedName>
</protein>
<accession>A0A6J6II41</accession>
<organism evidence="1">
    <name type="scientific">freshwater metagenome</name>
    <dbReference type="NCBI Taxonomy" id="449393"/>
    <lineage>
        <taxon>unclassified sequences</taxon>
        <taxon>metagenomes</taxon>
        <taxon>ecological metagenomes</taxon>
    </lineage>
</organism>
<name>A0A6J6II41_9ZZZZ</name>
<dbReference type="Pfam" id="PF03993">
    <property type="entry name" value="DUF349"/>
    <property type="match status" value="3"/>
</dbReference>
<dbReference type="AlphaFoldDB" id="A0A6J6II41"/>
<reference evidence="1" key="1">
    <citation type="submission" date="2020-05" db="EMBL/GenBank/DDBJ databases">
        <authorList>
            <person name="Chiriac C."/>
            <person name="Salcher M."/>
            <person name="Ghai R."/>
            <person name="Kavagutti S V."/>
        </authorList>
    </citation>
    <scope>NUCLEOTIDE SEQUENCE</scope>
</reference>
<dbReference type="EMBL" id="CAEZVJ010000022">
    <property type="protein sequence ID" value="CAB4624166.1"/>
    <property type="molecule type" value="Genomic_DNA"/>
</dbReference>